<reference evidence="2 3" key="1">
    <citation type="journal article" date="2017" name="BMC Genomics">
        <title>Three novel Pseudomonas phages isolated from composting provide insights into the evolution and diversity of tailed phages.</title>
        <authorList>
            <person name="Amgarten D."/>
            <person name="Martins L.F."/>
            <person name="Lombardi K.C."/>
            <person name="Antunes L.P."/>
            <person name="de Souza A.P.S."/>
            <person name="Nicastro G.G."/>
            <person name="Kitajima E.W."/>
            <person name="Quaggio R.B."/>
            <person name="Upton C."/>
            <person name="Setubal J.C."/>
            <person name="da Silva A.M."/>
        </authorList>
    </citation>
    <scope>NUCLEOTIDE SEQUENCE [LARGE SCALE GENOMIC DNA]</scope>
</reference>
<name>A0A1L2C979_9CAUD</name>
<sequence length="148" mass="16600">MINTSLFKNAHAVMKTVEELSDYKFAYRNGNDTLFFSIGGFDVSAVYENYSIELYEVDLQGNLIKDGEYIEVDIPDTDADAVLTTLLKHGLVPVVMVPEASSYTTEPEEEEPEEDEQKCDCSLCSAQDSESLSALFDLIFVLNKDFKN</sequence>
<evidence type="ECO:0000256" key="1">
    <source>
        <dbReference type="SAM" id="MobiDB-lite"/>
    </source>
</evidence>
<dbReference type="Proteomes" id="UP000222072">
    <property type="component" value="Segment"/>
</dbReference>
<keyword evidence="3" id="KW-1185">Reference proteome</keyword>
<evidence type="ECO:0000313" key="2">
    <source>
        <dbReference type="EMBL" id="AMD43463.1"/>
    </source>
</evidence>
<protein>
    <submittedName>
        <fullName evidence="2">Uncharacterized protein</fullName>
    </submittedName>
</protein>
<accession>A0A1L2C979</accession>
<proteinExistence type="predicted"/>
<organism evidence="2 3">
    <name type="scientific">Pseudomonas phage ZC03</name>
    <dbReference type="NCBI Taxonomy" id="1622115"/>
    <lineage>
        <taxon>Viruses</taxon>
        <taxon>Duplodnaviria</taxon>
        <taxon>Heunggongvirae</taxon>
        <taxon>Uroviricota</taxon>
        <taxon>Caudoviricetes</taxon>
        <taxon>Schitoviridae</taxon>
        <taxon>Zicotriavirus</taxon>
        <taxon>Zicotriavirus ZC03</taxon>
    </lineage>
</organism>
<feature type="region of interest" description="Disordered" evidence="1">
    <location>
        <begin position="100"/>
        <end position="120"/>
    </location>
</feature>
<feature type="compositionally biased region" description="Acidic residues" evidence="1">
    <location>
        <begin position="106"/>
        <end position="117"/>
    </location>
</feature>
<dbReference type="EMBL" id="KU356690">
    <property type="protein sequence ID" value="AMD43463.1"/>
    <property type="molecule type" value="Genomic_DNA"/>
</dbReference>
<gene>
    <name evidence="2" type="ORF">ZC03_086</name>
</gene>
<evidence type="ECO:0000313" key="3">
    <source>
        <dbReference type="Proteomes" id="UP000222072"/>
    </source>
</evidence>